<dbReference type="EMBL" id="REFI01000012">
    <property type="protein sequence ID" value="RMA77426.1"/>
    <property type="molecule type" value="Genomic_DNA"/>
</dbReference>
<feature type="compositionally biased region" description="Basic and acidic residues" evidence="5">
    <location>
        <begin position="114"/>
        <end position="134"/>
    </location>
</feature>
<keyword evidence="4" id="KW-0699">rRNA-binding</keyword>
<dbReference type="InterPro" id="IPR000529">
    <property type="entry name" value="Ribosomal_bS6"/>
</dbReference>
<feature type="compositionally biased region" description="Basic and acidic residues" evidence="5">
    <location>
        <begin position="209"/>
        <end position="222"/>
    </location>
</feature>
<dbReference type="PANTHER" id="PTHR21011:SF1">
    <property type="entry name" value="SMALL RIBOSOMAL SUBUNIT PROTEIN BS6M"/>
    <property type="match status" value="1"/>
</dbReference>
<dbReference type="NCBIfam" id="TIGR00166">
    <property type="entry name" value="S6"/>
    <property type="match status" value="1"/>
</dbReference>
<dbReference type="GO" id="GO:1990904">
    <property type="term" value="C:ribonucleoprotein complex"/>
    <property type="evidence" value="ECO:0007669"/>
    <property type="project" value="UniProtKB-KW"/>
</dbReference>
<dbReference type="GO" id="GO:0003735">
    <property type="term" value="F:structural constituent of ribosome"/>
    <property type="evidence" value="ECO:0007669"/>
    <property type="project" value="InterPro"/>
</dbReference>
<name>A0A3L9ZYA3_9BACT</name>
<feature type="compositionally biased region" description="Basic and acidic residues" evidence="5">
    <location>
        <begin position="145"/>
        <end position="201"/>
    </location>
</feature>
<sequence length="230" mass="26348">MSNYEIMILTDPHSTEDELHKLVHQVLGKTAKIQKLERAELAYPIKKQTRANYFLVNVKIEAAHVAEFTRVFNINKFVLRYLVINLDNEKGLKPHKFAKFQKRQNNPNFKKPVNKPEEGAKTEHVKKLDEDKKATSKASKTTKTLKTEKPAKEEKVVASEEKPKKVTKKTSEVKPKAEKLAKEEKTEKAKKTTKAKDETKTTKTKVAKKAKEEKATSVEEKPKKTRAKKA</sequence>
<organism evidence="6 7">
    <name type="scientific">Metamycoplasma subdolum</name>
    <dbReference type="NCBI Taxonomy" id="92407"/>
    <lineage>
        <taxon>Bacteria</taxon>
        <taxon>Bacillati</taxon>
        <taxon>Mycoplasmatota</taxon>
        <taxon>Mycoplasmoidales</taxon>
        <taxon>Metamycoplasmataceae</taxon>
        <taxon>Metamycoplasma</taxon>
    </lineage>
</organism>
<protein>
    <recommendedName>
        <fullName evidence="3 4">Small ribosomal subunit protein bS6</fullName>
    </recommendedName>
</protein>
<dbReference type="PANTHER" id="PTHR21011">
    <property type="entry name" value="MITOCHONDRIAL 28S RIBOSOMAL PROTEIN S6"/>
    <property type="match status" value="1"/>
</dbReference>
<keyword evidence="7" id="KW-1185">Reference proteome</keyword>
<comment type="function">
    <text evidence="2 4">Binds together with bS18 to 16S ribosomal RNA.</text>
</comment>
<dbReference type="InterPro" id="IPR014717">
    <property type="entry name" value="Transl_elong_EF1B/ribsomal_bS6"/>
</dbReference>
<dbReference type="GO" id="GO:0005840">
    <property type="term" value="C:ribosome"/>
    <property type="evidence" value="ECO:0007669"/>
    <property type="project" value="UniProtKB-KW"/>
</dbReference>
<evidence type="ECO:0000256" key="3">
    <source>
        <dbReference type="ARBA" id="ARBA00035294"/>
    </source>
</evidence>
<keyword evidence="4 6" id="KW-0689">Ribosomal protein</keyword>
<evidence type="ECO:0000256" key="2">
    <source>
        <dbReference type="ARBA" id="ARBA00035104"/>
    </source>
</evidence>
<dbReference type="RefSeq" id="WP_121941026.1">
    <property type="nucleotide sequence ID" value="NZ_CP137846.1"/>
</dbReference>
<comment type="similarity">
    <text evidence="1 4">Belongs to the bacterial ribosomal protein bS6 family.</text>
</comment>
<evidence type="ECO:0000256" key="1">
    <source>
        <dbReference type="ARBA" id="ARBA00009512"/>
    </source>
</evidence>
<dbReference type="GO" id="GO:0006412">
    <property type="term" value="P:translation"/>
    <property type="evidence" value="ECO:0007669"/>
    <property type="project" value="UniProtKB-UniRule"/>
</dbReference>
<keyword evidence="4" id="KW-0687">Ribonucleoprotein</keyword>
<keyword evidence="4" id="KW-0694">RNA-binding</keyword>
<evidence type="ECO:0000256" key="4">
    <source>
        <dbReference type="HAMAP-Rule" id="MF_00360"/>
    </source>
</evidence>
<dbReference type="SUPFAM" id="SSF54995">
    <property type="entry name" value="Ribosomal protein S6"/>
    <property type="match status" value="1"/>
</dbReference>
<dbReference type="InterPro" id="IPR020814">
    <property type="entry name" value="Ribosomal_S6_plastid/chlpt"/>
</dbReference>
<accession>A0A3L9ZYA3</accession>
<proteinExistence type="inferred from homology"/>
<dbReference type="InterPro" id="IPR035980">
    <property type="entry name" value="Ribosomal_bS6_sf"/>
</dbReference>
<dbReference type="Proteomes" id="UP000267246">
    <property type="component" value="Unassembled WGS sequence"/>
</dbReference>
<evidence type="ECO:0000313" key="7">
    <source>
        <dbReference type="Proteomes" id="UP000267246"/>
    </source>
</evidence>
<dbReference type="OrthoDB" id="9812702at2"/>
<gene>
    <name evidence="4" type="primary">rpsF</name>
    <name evidence="6" type="ORF">JN00_0591</name>
</gene>
<reference evidence="6 7" key="1">
    <citation type="submission" date="2018-10" db="EMBL/GenBank/DDBJ databases">
        <title>Genomic Encyclopedia of Archaeal and Bacterial Type Strains, Phase II (KMG-II): from individual species to whole genera.</title>
        <authorList>
            <person name="Goeker M."/>
        </authorList>
    </citation>
    <scope>NUCLEOTIDE SEQUENCE [LARGE SCALE GENOMIC DNA]</scope>
    <source>
        <strain evidence="6 7">ATCC 29870</strain>
    </source>
</reference>
<dbReference type="CDD" id="cd00473">
    <property type="entry name" value="bS6"/>
    <property type="match status" value="1"/>
</dbReference>
<evidence type="ECO:0000313" key="6">
    <source>
        <dbReference type="EMBL" id="RMA77426.1"/>
    </source>
</evidence>
<feature type="region of interest" description="Disordered" evidence="5">
    <location>
        <begin position="99"/>
        <end position="230"/>
    </location>
</feature>
<dbReference type="Gene3D" id="3.30.70.60">
    <property type="match status" value="1"/>
</dbReference>
<dbReference type="AlphaFoldDB" id="A0A3L9ZYA3"/>
<dbReference type="GO" id="GO:0005737">
    <property type="term" value="C:cytoplasm"/>
    <property type="evidence" value="ECO:0007669"/>
    <property type="project" value="UniProtKB-ARBA"/>
</dbReference>
<evidence type="ECO:0000256" key="5">
    <source>
        <dbReference type="SAM" id="MobiDB-lite"/>
    </source>
</evidence>
<dbReference type="GO" id="GO:0070181">
    <property type="term" value="F:small ribosomal subunit rRNA binding"/>
    <property type="evidence" value="ECO:0007669"/>
    <property type="project" value="TreeGrafter"/>
</dbReference>
<comment type="caution">
    <text evidence="6">The sequence shown here is derived from an EMBL/GenBank/DDBJ whole genome shotgun (WGS) entry which is preliminary data.</text>
</comment>
<dbReference type="Pfam" id="PF01250">
    <property type="entry name" value="Ribosomal_S6"/>
    <property type="match status" value="1"/>
</dbReference>
<dbReference type="HAMAP" id="MF_00360">
    <property type="entry name" value="Ribosomal_bS6"/>
    <property type="match status" value="1"/>
</dbReference>